<keyword evidence="1" id="KW-0472">Membrane</keyword>
<evidence type="ECO:0000313" key="2">
    <source>
        <dbReference type="EMBL" id="SJZ77382.1"/>
    </source>
</evidence>
<gene>
    <name evidence="2" type="ORF">SAMN02745116_01394</name>
</gene>
<organism evidence="2 3">
    <name type="scientific">Pilibacter termitis</name>
    <dbReference type="NCBI Taxonomy" id="263852"/>
    <lineage>
        <taxon>Bacteria</taxon>
        <taxon>Bacillati</taxon>
        <taxon>Bacillota</taxon>
        <taxon>Bacilli</taxon>
        <taxon>Lactobacillales</taxon>
        <taxon>Enterococcaceae</taxon>
        <taxon>Pilibacter</taxon>
    </lineage>
</organism>
<accession>A0A1T4NDP4</accession>
<sequence>MGTLINTLFIVVATAFVNTFYFNKKFEVFKVDVEKQKKGIVYLL</sequence>
<evidence type="ECO:0000313" key="3">
    <source>
        <dbReference type="Proteomes" id="UP000190328"/>
    </source>
</evidence>
<keyword evidence="1" id="KW-1133">Transmembrane helix</keyword>
<proteinExistence type="predicted"/>
<dbReference type="Proteomes" id="UP000190328">
    <property type="component" value="Unassembled WGS sequence"/>
</dbReference>
<dbReference type="EMBL" id="FUXI01000014">
    <property type="protein sequence ID" value="SJZ77382.1"/>
    <property type="molecule type" value="Genomic_DNA"/>
</dbReference>
<dbReference type="AlphaFoldDB" id="A0A1T4NDP4"/>
<reference evidence="2 3" key="1">
    <citation type="submission" date="2017-02" db="EMBL/GenBank/DDBJ databases">
        <authorList>
            <person name="Peterson S.W."/>
        </authorList>
    </citation>
    <scope>NUCLEOTIDE SEQUENCE [LARGE SCALE GENOMIC DNA]</scope>
    <source>
        <strain evidence="2 3">ATCC BAA-1030</strain>
    </source>
</reference>
<keyword evidence="1" id="KW-0812">Transmembrane</keyword>
<feature type="transmembrane region" description="Helical" evidence="1">
    <location>
        <begin position="6"/>
        <end position="22"/>
    </location>
</feature>
<evidence type="ECO:0000256" key="1">
    <source>
        <dbReference type="SAM" id="Phobius"/>
    </source>
</evidence>
<name>A0A1T4NDP4_9ENTE</name>
<dbReference type="STRING" id="263852.SAMN02745116_01394"/>
<protein>
    <submittedName>
        <fullName evidence="2">Uncharacterized protein</fullName>
    </submittedName>
</protein>
<keyword evidence="3" id="KW-1185">Reference proteome</keyword>